<dbReference type="EMBL" id="CP019478">
    <property type="protein sequence ID" value="UQC86692.1"/>
    <property type="molecule type" value="Genomic_DNA"/>
</dbReference>
<dbReference type="Pfam" id="PF02878">
    <property type="entry name" value="PGM_PMM_I"/>
    <property type="match status" value="1"/>
</dbReference>
<protein>
    <recommendedName>
        <fullName evidence="15">Phosphoglucomutase</fullName>
        <ecNumber evidence="5">5.4.2.2</ecNumber>
    </recommendedName>
    <alternativeName>
        <fullName evidence="16">Glucose phosphomutase</fullName>
    </alternativeName>
</protein>
<keyword evidence="8" id="KW-0540">Nuclease</keyword>
<evidence type="ECO:0000256" key="9">
    <source>
        <dbReference type="ARBA" id="ARBA00022723"/>
    </source>
</evidence>
<keyword evidence="9" id="KW-0479">Metal-binding</keyword>
<dbReference type="PROSITE" id="PS00710">
    <property type="entry name" value="PGM_PMM"/>
    <property type="match status" value="1"/>
</dbReference>
<comment type="function">
    <text evidence="19">Catalyzes the reversible isomerization of alpha-D-glucose 1-phosphate to alpha-D-glucose 6-phosphate. The mechanism proceeds via the intermediate compound alpha-D-glucose 1,6-bisphosphate. Key enzyme in hexose metabolism. The reverse reaction is an essential step for biosynthesis because glucose 1-phosphate is the starting point for the synthesis of UDP-glucose, which acts as a precursor for the synthesis of oligosaccharides and trehalose.</text>
</comment>
<gene>
    <name evidence="21" type="ORF">CLUP02_12194</name>
</gene>
<evidence type="ECO:0000256" key="8">
    <source>
        <dbReference type="ARBA" id="ARBA00022722"/>
    </source>
</evidence>
<dbReference type="AlphaFoldDB" id="A0A9Q8WL09"/>
<evidence type="ECO:0000313" key="22">
    <source>
        <dbReference type="Proteomes" id="UP000830671"/>
    </source>
</evidence>
<dbReference type="GeneID" id="73346168"/>
<dbReference type="FunFam" id="3.40.120.10:FF:000004">
    <property type="entry name" value="Phosphoglucomutase 5"/>
    <property type="match status" value="1"/>
</dbReference>
<evidence type="ECO:0000256" key="1">
    <source>
        <dbReference type="ARBA" id="ARBA00000443"/>
    </source>
</evidence>
<evidence type="ECO:0000256" key="5">
    <source>
        <dbReference type="ARBA" id="ARBA00012728"/>
    </source>
</evidence>
<proteinExistence type="inferred from homology"/>
<keyword evidence="12" id="KW-0460">Magnesium</keyword>
<dbReference type="CDD" id="cd06135">
    <property type="entry name" value="Orn"/>
    <property type="match status" value="1"/>
</dbReference>
<evidence type="ECO:0000256" key="2">
    <source>
        <dbReference type="ARBA" id="ARBA00001946"/>
    </source>
</evidence>
<reference evidence="21" key="1">
    <citation type="journal article" date="2021" name="Mol. Plant Microbe Interact.">
        <title>Complete Genome Sequence of the Plant-Pathogenic Fungus Colletotrichum lupini.</title>
        <authorList>
            <person name="Baroncelli R."/>
            <person name="Pensec F."/>
            <person name="Da Lio D."/>
            <person name="Boufleur T."/>
            <person name="Vicente I."/>
            <person name="Sarrocco S."/>
            <person name="Picot A."/>
            <person name="Baraldi E."/>
            <person name="Sukno S."/>
            <person name="Thon M."/>
            <person name="Le Floch G."/>
        </authorList>
    </citation>
    <scope>NUCLEOTIDE SEQUENCE</scope>
    <source>
        <strain evidence="21">IMI 504893</strain>
    </source>
</reference>
<dbReference type="PRINTS" id="PR00509">
    <property type="entry name" value="PGMPMM"/>
</dbReference>
<dbReference type="KEGG" id="clup:CLUP02_12194"/>
<dbReference type="NCBIfam" id="NF005737">
    <property type="entry name" value="PRK07564.1-1"/>
    <property type="match status" value="1"/>
</dbReference>
<comment type="similarity">
    <text evidence="4">Belongs to the phosphohexose mutase family.</text>
</comment>
<dbReference type="RefSeq" id="XP_049148303.1">
    <property type="nucleotide sequence ID" value="XM_049291158.1"/>
</dbReference>
<dbReference type="FunFam" id="3.40.120.10:FF:000005">
    <property type="entry name" value="Phosphoglucomutase 5"/>
    <property type="match status" value="1"/>
</dbReference>
<evidence type="ECO:0000256" key="19">
    <source>
        <dbReference type="ARBA" id="ARBA00056382"/>
    </source>
</evidence>
<dbReference type="Gene3D" id="3.40.120.10">
    <property type="entry name" value="Alpha-D-Glucose-1,6-Bisphosphate, subunit A, domain 3"/>
    <property type="match status" value="3"/>
</dbReference>
<dbReference type="GO" id="GO:0000175">
    <property type="term" value="F:3'-5'-RNA exonuclease activity"/>
    <property type="evidence" value="ECO:0007669"/>
    <property type="project" value="InterPro"/>
</dbReference>
<dbReference type="Gene3D" id="3.30.310.50">
    <property type="entry name" value="Alpha-D-phosphohexomutase, C-terminal domain"/>
    <property type="match status" value="1"/>
</dbReference>
<organism evidence="21 22">
    <name type="scientific">Colletotrichum lupini</name>
    <dbReference type="NCBI Taxonomy" id="145971"/>
    <lineage>
        <taxon>Eukaryota</taxon>
        <taxon>Fungi</taxon>
        <taxon>Dikarya</taxon>
        <taxon>Ascomycota</taxon>
        <taxon>Pezizomycotina</taxon>
        <taxon>Sordariomycetes</taxon>
        <taxon>Hypocreomycetidae</taxon>
        <taxon>Glomerellales</taxon>
        <taxon>Glomerellaceae</taxon>
        <taxon>Colletotrichum</taxon>
        <taxon>Colletotrichum acutatum species complex</taxon>
    </lineage>
</organism>
<dbReference type="GO" id="GO:0006006">
    <property type="term" value="P:glucose metabolic process"/>
    <property type="evidence" value="ECO:0007669"/>
    <property type="project" value="UniProtKB-KW"/>
</dbReference>
<dbReference type="InterPro" id="IPR005845">
    <property type="entry name" value="A-D-PHexomutase_a/b/a-II"/>
</dbReference>
<comment type="catalytic activity">
    <reaction evidence="18">
        <text>O-phospho-L-seryl-[protein] + alpha-D-glucose 1-phosphate = alpha-D-glucose 1,6-bisphosphate + L-seryl-[protein]</text>
        <dbReference type="Rhea" id="RHEA:68748"/>
        <dbReference type="Rhea" id="RHEA-COMP:9863"/>
        <dbReference type="Rhea" id="RHEA-COMP:11604"/>
        <dbReference type="ChEBI" id="CHEBI:29999"/>
        <dbReference type="ChEBI" id="CHEBI:58392"/>
        <dbReference type="ChEBI" id="CHEBI:58601"/>
        <dbReference type="ChEBI" id="CHEBI:83421"/>
    </reaction>
</comment>
<keyword evidence="13" id="KW-0413">Isomerase</keyword>
<dbReference type="GO" id="GO:0000287">
    <property type="term" value="F:magnesium ion binding"/>
    <property type="evidence" value="ECO:0007669"/>
    <property type="project" value="InterPro"/>
</dbReference>
<dbReference type="GO" id="GO:0003676">
    <property type="term" value="F:nucleic acid binding"/>
    <property type="evidence" value="ECO:0007669"/>
    <property type="project" value="InterPro"/>
</dbReference>
<evidence type="ECO:0000256" key="13">
    <source>
        <dbReference type="ARBA" id="ARBA00023235"/>
    </source>
</evidence>
<keyword evidence="7" id="KW-0597">Phosphoprotein</keyword>
<evidence type="ECO:0000259" key="20">
    <source>
        <dbReference type="SMART" id="SM00479"/>
    </source>
</evidence>
<dbReference type="SMART" id="SM00479">
    <property type="entry name" value="EXOIII"/>
    <property type="match status" value="1"/>
</dbReference>
<dbReference type="NCBIfam" id="NF003765">
    <property type="entry name" value="PRK05359.1"/>
    <property type="match status" value="1"/>
</dbReference>
<evidence type="ECO:0000313" key="21">
    <source>
        <dbReference type="EMBL" id="UQC86692.1"/>
    </source>
</evidence>
<dbReference type="FunFam" id="3.40.120.10:FF:000006">
    <property type="entry name" value="Phosphoglucomutase PgmA"/>
    <property type="match status" value="1"/>
</dbReference>
<evidence type="ECO:0000256" key="7">
    <source>
        <dbReference type="ARBA" id="ARBA00022553"/>
    </source>
</evidence>
<evidence type="ECO:0000256" key="6">
    <source>
        <dbReference type="ARBA" id="ARBA00022526"/>
    </source>
</evidence>
<dbReference type="InterPro" id="IPR045244">
    <property type="entry name" value="PGM"/>
</dbReference>
<dbReference type="InterPro" id="IPR016066">
    <property type="entry name" value="A-D-PHexomutase_CS"/>
</dbReference>
<dbReference type="Pfam" id="PF02879">
    <property type="entry name" value="PGM_PMM_II"/>
    <property type="match status" value="1"/>
</dbReference>
<feature type="domain" description="Exonuclease" evidence="20">
    <location>
        <begin position="23"/>
        <end position="201"/>
    </location>
</feature>
<keyword evidence="6" id="KW-0313">Glucose metabolism</keyword>
<dbReference type="SUPFAM" id="SSF53098">
    <property type="entry name" value="Ribonuclease H-like"/>
    <property type="match status" value="1"/>
</dbReference>
<dbReference type="EC" id="5.4.2.2" evidence="5"/>
<dbReference type="CDD" id="cd03085">
    <property type="entry name" value="PGM1"/>
    <property type="match status" value="1"/>
</dbReference>
<evidence type="ECO:0000256" key="14">
    <source>
        <dbReference type="ARBA" id="ARBA00023277"/>
    </source>
</evidence>
<dbReference type="Gene3D" id="3.30.420.10">
    <property type="entry name" value="Ribonuclease H-like superfamily/Ribonuclease H"/>
    <property type="match status" value="1"/>
</dbReference>
<dbReference type="PANTHER" id="PTHR22573:SF2">
    <property type="entry name" value="PHOSPHOGLUCOMUTASE"/>
    <property type="match status" value="1"/>
</dbReference>
<evidence type="ECO:0000256" key="4">
    <source>
        <dbReference type="ARBA" id="ARBA00010231"/>
    </source>
</evidence>
<accession>A0A9Q8WL09</accession>
<evidence type="ECO:0000256" key="16">
    <source>
        <dbReference type="ARBA" id="ARBA00041398"/>
    </source>
</evidence>
<name>A0A9Q8WL09_9PEZI</name>
<keyword evidence="10" id="KW-0378">Hydrolase</keyword>
<dbReference type="GO" id="GO:0004614">
    <property type="term" value="F:phosphoglucomutase activity"/>
    <property type="evidence" value="ECO:0007669"/>
    <property type="project" value="UniProtKB-EC"/>
</dbReference>
<evidence type="ECO:0000256" key="3">
    <source>
        <dbReference type="ARBA" id="ARBA00009921"/>
    </source>
</evidence>
<dbReference type="InterPro" id="IPR012337">
    <property type="entry name" value="RNaseH-like_sf"/>
</dbReference>
<comment type="catalytic activity">
    <reaction evidence="1">
        <text>alpha-D-glucose 1-phosphate = alpha-D-glucose 6-phosphate</text>
        <dbReference type="Rhea" id="RHEA:23536"/>
        <dbReference type="ChEBI" id="CHEBI:58225"/>
        <dbReference type="ChEBI" id="CHEBI:58601"/>
        <dbReference type="EC" id="5.4.2.2"/>
    </reaction>
</comment>
<dbReference type="FunFam" id="3.30.310.50:FF:000002">
    <property type="entry name" value="Phosphoglucomutase 5"/>
    <property type="match status" value="1"/>
</dbReference>
<dbReference type="InterPro" id="IPR005846">
    <property type="entry name" value="A-D-PHexomutase_a/b/a-III"/>
</dbReference>
<evidence type="ECO:0000256" key="15">
    <source>
        <dbReference type="ARBA" id="ARBA00039995"/>
    </source>
</evidence>
<dbReference type="Pfam" id="PF24947">
    <property type="entry name" value="PGM1_C_vert_fung"/>
    <property type="match status" value="1"/>
</dbReference>
<dbReference type="PANTHER" id="PTHR22573">
    <property type="entry name" value="PHOSPHOHEXOMUTASE FAMILY MEMBER"/>
    <property type="match status" value="1"/>
</dbReference>
<dbReference type="InterPro" id="IPR013520">
    <property type="entry name" value="Ribonucl_H"/>
</dbReference>
<dbReference type="SUPFAM" id="SSF53738">
    <property type="entry name" value="Phosphoglucomutase, first 3 domains"/>
    <property type="match status" value="3"/>
</dbReference>
<keyword evidence="14" id="KW-0119">Carbohydrate metabolism</keyword>
<comment type="cofactor">
    <cofactor evidence="2">
        <name>Mg(2+)</name>
        <dbReference type="ChEBI" id="CHEBI:18420"/>
    </cofactor>
</comment>
<dbReference type="InterPro" id="IPR022894">
    <property type="entry name" value="Oligoribonuclease"/>
</dbReference>
<dbReference type="Pfam" id="PF00929">
    <property type="entry name" value="RNase_T"/>
    <property type="match status" value="1"/>
</dbReference>
<keyword evidence="11" id="KW-0269">Exonuclease</keyword>
<comment type="catalytic activity">
    <reaction evidence="17">
        <text>alpha-D-glucose 1,6-bisphosphate + L-seryl-[protein] = O-phospho-L-seryl-[protein] + alpha-D-glucose 6-phosphate</text>
        <dbReference type="Rhea" id="RHEA:68752"/>
        <dbReference type="Rhea" id="RHEA-COMP:9863"/>
        <dbReference type="Rhea" id="RHEA-COMP:11604"/>
        <dbReference type="ChEBI" id="CHEBI:29999"/>
        <dbReference type="ChEBI" id="CHEBI:58225"/>
        <dbReference type="ChEBI" id="CHEBI:58392"/>
        <dbReference type="ChEBI" id="CHEBI:83421"/>
    </reaction>
</comment>
<evidence type="ECO:0000256" key="10">
    <source>
        <dbReference type="ARBA" id="ARBA00022801"/>
    </source>
</evidence>
<evidence type="ECO:0000256" key="11">
    <source>
        <dbReference type="ARBA" id="ARBA00022839"/>
    </source>
</evidence>
<dbReference type="SUPFAM" id="SSF55957">
    <property type="entry name" value="Phosphoglucomutase, C-terminal domain"/>
    <property type="match status" value="1"/>
</dbReference>
<dbReference type="FunFam" id="3.30.420.10:FF:000003">
    <property type="entry name" value="Oligoribonuclease"/>
    <property type="match status" value="1"/>
</dbReference>
<evidence type="ECO:0000256" key="12">
    <source>
        <dbReference type="ARBA" id="ARBA00022842"/>
    </source>
</evidence>
<keyword evidence="22" id="KW-1185">Reference proteome</keyword>
<dbReference type="InterPro" id="IPR005844">
    <property type="entry name" value="A-D-PHexomutase_a/b/a-I"/>
</dbReference>
<sequence>MDLLNSLKNKAPAPKMQSASDGPLVWVDCEMTGLDPDKEEIIEIFCIITTGNLQVVDPEGWGCVVHQTEQRMAQMDEWCTKTHGDSGLTAAVIKSTTTPEQAADDLLAYIKKHIPQKKTALLAGNSVHADRSFLNKPPYRKVVDHLHHRILDVSSLKEAARRWCPPQVADGAPAKQGLHQAKEDILESIAEARYYREAIFGRTWRGQASAQDTPVNCTIQRVKLDSSNLMKHWDEQYAVSYALLNAGQPRTSNRANNSHTHQHLTMIRREDPLCWAPGSEGLSQSCPSFIVRFGGMKGTFTNVYEVPVPNESFLGPLPNAHHSPVPPPVPTPTPLHSQHSPFPLLQPRQLSPSIPSLLELYSIMDVQTVEFKPFQDQKPGTYVISPLTETNPSLLSSGLRKKVTVFQQAHYSEAFVTSILLSIPEGVEGSFLVIGGDGRFWNPEVVQLIAKIGAAYGVKKLLIGQDGILSTPAASHVIRKRKATGGILLTASHNPGGPKNDFGIKYNLANGGPAPESVTNKIYEASKTLTSYKIANIPDVDISTIGTKTYGSLEVEVVDSTVDYIEMLKDIFDFDLIKKFFQSNPDFKVLFDGLHGVTGPYGTAIFEKELGLKGATQNCIPSPDFNGGHPDPNLTYAHSLVEVVDKNNIPFGAASDGDGDRNMIYGANAFVSPGDSLAIIAHHANLIPYFKKQGVYGLARSMPTSGAVDLVAKKQGLNCYEVPTGWKFFCALFDADKLSICGEESFGTGSNHIREKDGLWAVVAWLNIIAGIGEQNPGVTPSIKKIQQDFWTEYGRTFFTRYDYEDVDSEGANKVVGVLKDLVADPNFIGSKVGDRTVTGAGNFSYTDLDGSVSSNQGLYATFSSGSRIIVRLSGTGSSGATIRLYLEQHSSDPKTYDLDAQDFLKPEIQMATELLKFKEFIGRDEPDVKT</sequence>
<evidence type="ECO:0000256" key="17">
    <source>
        <dbReference type="ARBA" id="ARBA00049318"/>
    </source>
</evidence>
<dbReference type="Proteomes" id="UP000830671">
    <property type="component" value="Chromosome 6"/>
</dbReference>
<dbReference type="InterPro" id="IPR016055">
    <property type="entry name" value="A-D-PHexomutase_a/b/a-I/II/III"/>
</dbReference>
<evidence type="ECO:0000256" key="18">
    <source>
        <dbReference type="ARBA" id="ARBA00049409"/>
    </source>
</evidence>
<dbReference type="InterPro" id="IPR036900">
    <property type="entry name" value="A-D-PHexomutase_C_sf"/>
</dbReference>
<dbReference type="GO" id="GO:0005829">
    <property type="term" value="C:cytosol"/>
    <property type="evidence" value="ECO:0007669"/>
    <property type="project" value="TreeGrafter"/>
</dbReference>
<comment type="similarity">
    <text evidence="3">Belongs to the oligoribonuclease family.</text>
</comment>
<dbReference type="InterPro" id="IPR005841">
    <property type="entry name" value="Alpha-D-phosphohexomutase_SF"/>
</dbReference>
<dbReference type="InterPro" id="IPR036397">
    <property type="entry name" value="RNaseH_sf"/>
</dbReference>
<dbReference type="Pfam" id="PF02880">
    <property type="entry name" value="PGM_PMM_III"/>
    <property type="match status" value="1"/>
</dbReference>